<gene>
    <name evidence="5" type="ORF">LA66_11915</name>
</gene>
<comment type="caution">
    <text evidence="5">The sequence shown here is derived from an EMBL/GenBank/DDBJ whole genome shotgun (WGS) entry which is preliminary data.</text>
</comment>
<dbReference type="OrthoDB" id="8416156at2"/>
<keyword evidence="2" id="KW-0328">Glycosyltransferase</keyword>
<dbReference type="InterPro" id="IPR029044">
    <property type="entry name" value="Nucleotide-diphossugar_trans"/>
</dbReference>
<sequence>MSGRDIGIVVIGRNEGPRLAACLRSLGPHIRSTVYVDSGSTDGSPEMAEGMGAIVERLDMTQPFTAARARNAGCARLAEAAPGLGYIQFVDGDCELAKGWLDDARAFLDAHDDVAIVAGRRRERRPEASVYNAMTDREWDVPAGEQQECGGDFLVRFEAFDAVGGFNPALIAGEEPELCVRLRAAGWRVFRIASEMTRHDAAMTRFSQWWRRNVRGGHAFAEVARMHANSPHGIWKRSVSRACIWGGAIPAAALATAAVHPAGLLLLAIYPLQVARMALRQGAGRADNWAHATFLVLGKFPEMQGVASYEWNRLRGRRRQLIEYK</sequence>
<dbReference type="AlphaFoldDB" id="A0A0B1Q1E9"/>
<evidence type="ECO:0000256" key="3">
    <source>
        <dbReference type="ARBA" id="ARBA00022679"/>
    </source>
</evidence>
<evidence type="ECO:0000313" key="5">
    <source>
        <dbReference type="EMBL" id="KHJ54169.1"/>
    </source>
</evidence>
<dbReference type="GO" id="GO:0016757">
    <property type="term" value="F:glycosyltransferase activity"/>
    <property type="evidence" value="ECO:0007669"/>
    <property type="project" value="UniProtKB-KW"/>
</dbReference>
<dbReference type="RefSeq" id="WP_039193311.1">
    <property type="nucleotide sequence ID" value="NZ_JRFJ01000003.1"/>
</dbReference>
<evidence type="ECO:0000259" key="4">
    <source>
        <dbReference type="Pfam" id="PF00535"/>
    </source>
</evidence>
<proteinExistence type="inferred from homology"/>
<name>A0A0B1Q1E9_9HYPH</name>
<dbReference type="EMBL" id="JRFJ01000003">
    <property type="protein sequence ID" value="KHJ54169.1"/>
    <property type="molecule type" value="Genomic_DNA"/>
</dbReference>
<dbReference type="InterPro" id="IPR001173">
    <property type="entry name" value="Glyco_trans_2-like"/>
</dbReference>
<dbReference type="STRING" id="370622.LA66_11915"/>
<accession>A0A0B1Q1E9</accession>
<dbReference type="PANTHER" id="PTHR43179">
    <property type="entry name" value="RHAMNOSYLTRANSFERASE WBBL"/>
    <property type="match status" value="1"/>
</dbReference>
<evidence type="ECO:0000256" key="2">
    <source>
        <dbReference type="ARBA" id="ARBA00022676"/>
    </source>
</evidence>
<dbReference type="Gene3D" id="3.90.550.10">
    <property type="entry name" value="Spore Coat Polysaccharide Biosynthesis Protein SpsA, Chain A"/>
    <property type="match status" value="1"/>
</dbReference>
<keyword evidence="3 5" id="KW-0808">Transferase</keyword>
<reference evidence="5 6" key="1">
    <citation type="submission" date="2014-09" db="EMBL/GenBank/DDBJ databases">
        <title>Isolation and characterization of Aurantimonas altamirensis ON-56566 from clinical sample following a dog bite.</title>
        <authorList>
            <person name="Eshaghi A."/>
            <person name="Li A."/>
            <person name="Shahinas D."/>
            <person name="Bahn P."/>
            <person name="Kus J.V."/>
            <person name="Patel S.N."/>
        </authorList>
    </citation>
    <scope>NUCLEOTIDE SEQUENCE [LARGE SCALE GENOMIC DNA]</scope>
    <source>
        <strain evidence="5 6">ON-56566</strain>
    </source>
</reference>
<evidence type="ECO:0000313" key="6">
    <source>
        <dbReference type="Proteomes" id="UP000030826"/>
    </source>
</evidence>
<evidence type="ECO:0000256" key="1">
    <source>
        <dbReference type="ARBA" id="ARBA00006739"/>
    </source>
</evidence>
<dbReference type="Proteomes" id="UP000030826">
    <property type="component" value="Unassembled WGS sequence"/>
</dbReference>
<organism evidence="5 6">
    <name type="scientific">Aureimonas altamirensis</name>
    <dbReference type="NCBI Taxonomy" id="370622"/>
    <lineage>
        <taxon>Bacteria</taxon>
        <taxon>Pseudomonadati</taxon>
        <taxon>Pseudomonadota</taxon>
        <taxon>Alphaproteobacteria</taxon>
        <taxon>Hyphomicrobiales</taxon>
        <taxon>Aurantimonadaceae</taxon>
        <taxon>Aureimonas</taxon>
    </lineage>
</organism>
<dbReference type="Pfam" id="PF00535">
    <property type="entry name" value="Glycos_transf_2"/>
    <property type="match status" value="1"/>
</dbReference>
<feature type="domain" description="Glycosyltransferase 2-like" evidence="4">
    <location>
        <begin position="8"/>
        <end position="127"/>
    </location>
</feature>
<protein>
    <submittedName>
        <fullName evidence="5">Glycosyl transferase</fullName>
    </submittedName>
</protein>
<comment type="similarity">
    <text evidence="1">Belongs to the glycosyltransferase 2 family.</text>
</comment>
<dbReference type="PANTHER" id="PTHR43179:SF12">
    <property type="entry name" value="GALACTOFURANOSYLTRANSFERASE GLFT2"/>
    <property type="match status" value="1"/>
</dbReference>
<dbReference type="SUPFAM" id="SSF53448">
    <property type="entry name" value="Nucleotide-diphospho-sugar transferases"/>
    <property type="match status" value="1"/>
</dbReference>